<dbReference type="PROSITE" id="PS51898">
    <property type="entry name" value="TYR_RECOMBINASE"/>
    <property type="match status" value="1"/>
</dbReference>
<dbReference type="Gene3D" id="1.10.443.10">
    <property type="entry name" value="Intergrase catalytic core"/>
    <property type="match status" value="1"/>
</dbReference>
<dbReference type="Pfam" id="PF00589">
    <property type="entry name" value="Phage_integrase"/>
    <property type="match status" value="1"/>
</dbReference>
<evidence type="ECO:0000256" key="4">
    <source>
        <dbReference type="ARBA" id="ARBA00023172"/>
    </source>
</evidence>
<keyword evidence="4" id="KW-0233">DNA recombination</keyword>
<evidence type="ECO:0000313" key="6">
    <source>
        <dbReference type="EMBL" id="OQS41002.1"/>
    </source>
</evidence>
<dbReference type="Gene3D" id="3.30.160.390">
    <property type="entry name" value="Integrase, DNA-binding domain"/>
    <property type="match status" value="1"/>
</dbReference>
<protein>
    <recommendedName>
        <fullName evidence="5">Tyr recombinase domain-containing protein</fullName>
    </recommendedName>
</protein>
<dbReference type="InterPro" id="IPR002104">
    <property type="entry name" value="Integrase_catalytic"/>
</dbReference>
<comment type="similarity">
    <text evidence="1">Belongs to the 'phage' integrase family.</text>
</comment>
<evidence type="ECO:0000259" key="5">
    <source>
        <dbReference type="PROSITE" id="PS51898"/>
    </source>
</evidence>
<dbReference type="InterPro" id="IPR050808">
    <property type="entry name" value="Phage_Integrase"/>
</dbReference>
<dbReference type="PANTHER" id="PTHR30629:SF6">
    <property type="entry name" value="PROPHAGE INTEGRASE INTA-RELATED"/>
    <property type="match status" value="1"/>
</dbReference>
<gene>
    <name evidence="6" type="ORF">B0T45_09210</name>
</gene>
<dbReference type="GO" id="GO:0015074">
    <property type="term" value="P:DNA integration"/>
    <property type="evidence" value="ECO:0007669"/>
    <property type="project" value="UniProtKB-KW"/>
</dbReference>
<feature type="domain" description="Tyr recombinase" evidence="5">
    <location>
        <begin position="201"/>
        <end position="376"/>
    </location>
</feature>
<dbReference type="Pfam" id="PF22022">
    <property type="entry name" value="Phage_int_M"/>
    <property type="match status" value="1"/>
</dbReference>
<dbReference type="InterPro" id="IPR053876">
    <property type="entry name" value="Phage_int_M"/>
</dbReference>
<dbReference type="AlphaFoldDB" id="A0A1W0D2C0"/>
<sequence>MAVLSDTKARALRPDSKPLAHGGVAGLRLHPASVKGRGKWVMRYTSPTTGKRRDAGLGIYPDVSIAMAGKLAAEMRVQIANGIDPINSRKRVEKVTFEEGVRLLHAKLSPGWKNDRHRKQWIRRMEMYIFPSVVGMGFDDITMDILEQALLKVWQEKPAVARALKSQTQLVYRWAKAEKRAETNPVDGIEFRLAKQVKKPGHHAAMAYSDVPAFVKKLQQTDHNVNRVLIFIILTASRLSMVCNMEWSEVDWENKVWTIPAHKMKTGVLHRVPLSTAALDMLHTMQGKHSILVFPTMEREVAYDSASVLPLLKDTTSDIPGKTATTHGFRTSFRNWCSENNWSRDLAERAIAHEVEDETEAAYHRTDLLEQRRPMMQAWADYIVG</sequence>
<dbReference type="EMBL" id="MUKV01000009">
    <property type="protein sequence ID" value="OQS41002.1"/>
    <property type="molecule type" value="Genomic_DNA"/>
</dbReference>
<dbReference type="Gene3D" id="1.10.150.130">
    <property type="match status" value="1"/>
</dbReference>
<dbReference type="InterPro" id="IPR038488">
    <property type="entry name" value="Integrase_DNA-bd_sf"/>
</dbReference>
<dbReference type="InterPro" id="IPR011010">
    <property type="entry name" value="DNA_brk_join_enz"/>
</dbReference>
<dbReference type="InterPro" id="IPR010998">
    <property type="entry name" value="Integrase_recombinase_N"/>
</dbReference>
<dbReference type="SUPFAM" id="SSF56349">
    <property type="entry name" value="DNA breaking-rejoining enzymes"/>
    <property type="match status" value="1"/>
</dbReference>
<reference evidence="6 7" key="1">
    <citation type="submission" date="2017-02" db="EMBL/GenBank/DDBJ databases">
        <title>Chromobacterium haemolyticum H5244.</title>
        <authorList>
            <person name="Gulvik C.A."/>
        </authorList>
    </citation>
    <scope>NUCLEOTIDE SEQUENCE [LARGE SCALE GENOMIC DNA]</scope>
    <source>
        <strain evidence="6 7">H5244</strain>
    </source>
</reference>
<keyword evidence="2" id="KW-0229">DNA integration</keyword>
<dbReference type="CDD" id="cd00801">
    <property type="entry name" value="INT_P4_C"/>
    <property type="match status" value="1"/>
</dbReference>
<proteinExistence type="inferred from homology"/>
<dbReference type="GO" id="GO:0006310">
    <property type="term" value="P:DNA recombination"/>
    <property type="evidence" value="ECO:0007669"/>
    <property type="project" value="UniProtKB-KW"/>
</dbReference>
<dbReference type="InterPro" id="IPR025166">
    <property type="entry name" value="Integrase_DNA_bind_dom"/>
</dbReference>
<accession>A0A1W0D2C0</accession>
<comment type="caution">
    <text evidence="6">The sequence shown here is derived from an EMBL/GenBank/DDBJ whole genome shotgun (WGS) entry which is preliminary data.</text>
</comment>
<dbReference type="RefSeq" id="WP_081555279.1">
    <property type="nucleotide sequence ID" value="NZ_MUKV01000009.1"/>
</dbReference>
<dbReference type="InterPro" id="IPR013762">
    <property type="entry name" value="Integrase-like_cat_sf"/>
</dbReference>
<keyword evidence="3" id="KW-0238">DNA-binding</keyword>
<evidence type="ECO:0000313" key="7">
    <source>
        <dbReference type="Proteomes" id="UP000192721"/>
    </source>
</evidence>
<organism evidence="6 7">
    <name type="scientific">Chromobacterium haemolyticum</name>
    <dbReference type="NCBI Taxonomy" id="394935"/>
    <lineage>
        <taxon>Bacteria</taxon>
        <taxon>Pseudomonadati</taxon>
        <taxon>Pseudomonadota</taxon>
        <taxon>Betaproteobacteria</taxon>
        <taxon>Neisseriales</taxon>
        <taxon>Chromobacteriaceae</taxon>
        <taxon>Chromobacterium</taxon>
    </lineage>
</organism>
<dbReference type="Pfam" id="PF13356">
    <property type="entry name" value="Arm-DNA-bind_3"/>
    <property type="match status" value="1"/>
</dbReference>
<dbReference type="PANTHER" id="PTHR30629">
    <property type="entry name" value="PROPHAGE INTEGRASE"/>
    <property type="match status" value="1"/>
</dbReference>
<evidence type="ECO:0000256" key="3">
    <source>
        <dbReference type="ARBA" id="ARBA00023125"/>
    </source>
</evidence>
<evidence type="ECO:0000256" key="2">
    <source>
        <dbReference type="ARBA" id="ARBA00022908"/>
    </source>
</evidence>
<dbReference type="GO" id="GO:0003677">
    <property type="term" value="F:DNA binding"/>
    <property type="evidence" value="ECO:0007669"/>
    <property type="project" value="UniProtKB-KW"/>
</dbReference>
<dbReference type="Proteomes" id="UP000192721">
    <property type="component" value="Unassembled WGS sequence"/>
</dbReference>
<evidence type="ECO:0000256" key="1">
    <source>
        <dbReference type="ARBA" id="ARBA00008857"/>
    </source>
</evidence>
<name>A0A1W0D2C0_9NEIS</name>